<dbReference type="PROSITE" id="PS50088">
    <property type="entry name" value="ANK_REPEAT"/>
    <property type="match status" value="3"/>
</dbReference>
<dbReference type="GO" id="GO:0085020">
    <property type="term" value="P:protein K6-linked ubiquitination"/>
    <property type="evidence" value="ECO:0007669"/>
    <property type="project" value="TreeGrafter"/>
</dbReference>
<dbReference type="SUPFAM" id="SSF48403">
    <property type="entry name" value="Ankyrin repeat"/>
    <property type="match status" value="1"/>
</dbReference>
<comment type="caution">
    <text evidence="4">The sequence shown here is derived from an EMBL/GenBank/DDBJ whole genome shotgun (WGS) entry which is preliminary data.</text>
</comment>
<evidence type="ECO:0000256" key="2">
    <source>
        <dbReference type="ARBA" id="ARBA00023043"/>
    </source>
</evidence>
<evidence type="ECO:0000313" key="4">
    <source>
        <dbReference type="EMBL" id="OQR81946.1"/>
    </source>
</evidence>
<dbReference type="Pfam" id="PF00023">
    <property type="entry name" value="Ank"/>
    <property type="match status" value="1"/>
</dbReference>
<dbReference type="STRING" id="74557.A0A1V9Y8A1"/>
<accession>A0A1V9Y8A1</accession>
<dbReference type="PANTHER" id="PTHR24171">
    <property type="entry name" value="ANKYRIN REPEAT DOMAIN-CONTAINING PROTEIN 39-RELATED"/>
    <property type="match status" value="1"/>
</dbReference>
<evidence type="ECO:0000313" key="5">
    <source>
        <dbReference type="Proteomes" id="UP000243217"/>
    </source>
</evidence>
<dbReference type="EMBL" id="JNBS01004866">
    <property type="protein sequence ID" value="OQR81946.1"/>
    <property type="molecule type" value="Genomic_DNA"/>
</dbReference>
<dbReference type="Pfam" id="PF12796">
    <property type="entry name" value="Ank_2"/>
    <property type="match status" value="1"/>
</dbReference>
<evidence type="ECO:0000256" key="3">
    <source>
        <dbReference type="PROSITE-ProRule" id="PRU00023"/>
    </source>
</evidence>
<dbReference type="Gene3D" id="1.25.40.20">
    <property type="entry name" value="Ankyrin repeat-containing domain"/>
    <property type="match status" value="1"/>
</dbReference>
<organism evidence="4 5">
    <name type="scientific">Thraustotheca clavata</name>
    <dbReference type="NCBI Taxonomy" id="74557"/>
    <lineage>
        <taxon>Eukaryota</taxon>
        <taxon>Sar</taxon>
        <taxon>Stramenopiles</taxon>
        <taxon>Oomycota</taxon>
        <taxon>Saprolegniomycetes</taxon>
        <taxon>Saprolegniales</taxon>
        <taxon>Achlyaceae</taxon>
        <taxon>Thraustotheca</taxon>
    </lineage>
</organism>
<keyword evidence="2 3" id="KW-0040">ANK repeat</keyword>
<dbReference type="InterPro" id="IPR036770">
    <property type="entry name" value="Ankyrin_rpt-contain_sf"/>
</dbReference>
<dbReference type="SMART" id="SM00248">
    <property type="entry name" value="ANK"/>
    <property type="match status" value="3"/>
</dbReference>
<name>A0A1V9Y8A1_9STRA</name>
<dbReference type="PROSITE" id="PS50297">
    <property type="entry name" value="ANK_REP_REGION"/>
    <property type="match status" value="3"/>
</dbReference>
<dbReference type="GO" id="GO:0004842">
    <property type="term" value="F:ubiquitin-protein transferase activity"/>
    <property type="evidence" value="ECO:0007669"/>
    <property type="project" value="TreeGrafter"/>
</dbReference>
<dbReference type="AlphaFoldDB" id="A0A1V9Y8A1"/>
<keyword evidence="5" id="KW-1185">Reference proteome</keyword>
<evidence type="ECO:0000256" key="1">
    <source>
        <dbReference type="ARBA" id="ARBA00022737"/>
    </source>
</evidence>
<dbReference type="InterPro" id="IPR002110">
    <property type="entry name" value="Ankyrin_rpt"/>
</dbReference>
<keyword evidence="1" id="KW-0677">Repeat</keyword>
<feature type="repeat" description="ANK" evidence="3">
    <location>
        <begin position="106"/>
        <end position="138"/>
    </location>
</feature>
<dbReference type="OrthoDB" id="188462at2759"/>
<protein>
    <submittedName>
        <fullName evidence="4">Uncharacterized protein</fullName>
    </submittedName>
</protein>
<feature type="repeat" description="ANK" evidence="3">
    <location>
        <begin position="62"/>
        <end position="94"/>
    </location>
</feature>
<proteinExistence type="predicted"/>
<dbReference type="PANTHER" id="PTHR24171:SF8">
    <property type="entry name" value="BRCA1-ASSOCIATED RING DOMAIN PROTEIN 1"/>
    <property type="match status" value="1"/>
</dbReference>
<dbReference type="Proteomes" id="UP000243217">
    <property type="component" value="Unassembled WGS sequence"/>
</dbReference>
<gene>
    <name evidence="4" type="ORF">THRCLA_11267</name>
</gene>
<reference evidence="4 5" key="1">
    <citation type="journal article" date="2014" name="Genome Biol. Evol.">
        <title>The secreted proteins of Achlya hypogyna and Thraustotheca clavata identify the ancestral oomycete secretome and reveal gene acquisitions by horizontal gene transfer.</title>
        <authorList>
            <person name="Misner I."/>
            <person name="Blouin N."/>
            <person name="Leonard G."/>
            <person name="Richards T.A."/>
            <person name="Lane C.E."/>
        </authorList>
    </citation>
    <scope>NUCLEOTIDE SEQUENCE [LARGE SCALE GENOMIC DNA]</scope>
    <source>
        <strain evidence="4 5">ATCC 34112</strain>
    </source>
</reference>
<feature type="repeat" description="ANK" evidence="3">
    <location>
        <begin position="16"/>
        <end position="48"/>
    </location>
</feature>
<sequence>MNVKFFGGFVIKVSYLHKTSLHLAARYGHIYIVKLLLAARASINSLTYVKQSLHIVPSIAYHRSTPIHFAADNGHYEVIEIFIKNRAIVHPEGEVSFQFLIVFSLDFNSPLHLAAEKGHDKVVELLTKNSAPLDSINSPLFDLILTDRIDSTAFGSF</sequence>